<reference evidence="1" key="2">
    <citation type="submission" date="2015-07" db="EMBL/GenBank/DDBJ databases">
        <authorList>
            <person name="Noorani M."/>
        </authorList>
    </citation>
    <scope>NUCLEOTIDE SEQUENCE</scope>
    <source>
        <strain evidence="1">Yugu1</strain>
    </source>
</reference>
<accession>A0A368Q5X1</accession>
<protein>
    <submittedName>
        <fullName evidence="1">Uncharacterized protein</fullName>
    </submittedName>
</protein>
<dbReference type="AlphaFoldDB" id="A0A368Q5X1"/>
<reference evidence="1" key="1">
    <citation type="journal article" date="2012" name="Nat. Biotechnol.">
        <title>Reference genome sequence of the model plant Setaria.</title>
        <authorList>
            <person name="Bennetzen J.L."/>
            <person name="Schmutz J."/>
            <person name="Wang H."/>
            <person name="Percifield R."/>
            <person name="Hawkins J."/>
            <person name="Pontaroli A.C."/>
            <person name="Estep M."/>
            <person name="Feng L."/>
            <person name="Vaughn J.N."/>
            <person name="Grimwood J."/>
            <person name="Jenkins J."/>
            <person name="Barry K."/>
            <person name="Lindquist E."/>
            <person name="Hellsten U."/>
            <person name="Deshpande S."/>
            <person name="Wang X."/>
            <person name="Wu X."/>
            <person name="Mitros T."/>
            <person name="Triplett J."/>
            <person name="Yang X."/>
            <person name="Ye C.Y."/>
            <person name="Mauro-Herrera M."/>
            <person name="Wang L."/>
            <person name="Li P."/>
            <person name="Sharma M."/>
            <person name="Sharma R."/>
            <person name="Ronald P.C."/>
            <person name="Panaud O."/>
            <person name="Kellogg E.A."/>
            <person name="Brutnell T.P."/>
            <person name="Doust A.N."/>
            <person name="Tuskan G.A."/>
            <person name="Rokhsar D."/>
            <person name="Devos K.M."/>
        </authorList>
    </citation>
    <scope>NUCLEOTIDE SEQUENCE [LARGE SCALE GENOMIC DNA]</scope>
    <source>
        <strain evidence="1">Yugu1</strain>
    </source>
</reference>
<proteinExistence type="predicted"/>
<evidence type="ECO:0000313" key="1">
    <source>
        <dbReference type="EMBL" id="RCV13416.1"/>
    </source>
</evidence>
<organism evidence="1">
    <name type="scientific">Setaria italica</name>
    <name type="common">Foxtail millet</name>
    <name type="synonym">Panicum italicum</name>
    <dbReference type="NCBI Taxonomy" id="4555"/>
    <lineage>
        <taxon>Eukaryota</taxon>
        <taxon>Viridiplantae</taxon>
        <taxon>Streptophyta</taxon>
        <taxon>Embryophyta</taxon>
        <taxon>Tracheophyta</taxon>
        <taxon>Spermatophyta</taxon>
        <taxon>Magnoliopsida</taxon>
        <taxon>Liliopsida</taxon>
        <taxon>Poales</taxon>
        <taxon>Poaceae</taxon>
        <taxon>PACMAD clade</taxon>
        <taxon>Panicoideae</taxon>
        <taxon>Panicodae</taxon>
        <taxon>Paniceae</taxon>
        <taxon>Cenchrinae</taxon>
        <taxon>Setaria</taxon>
    </lineage>
</organism>
<dbReference type="EMBL" id="CM003529">
    <property type="protein sequence ID" value="RCV13416.1"/>
    <property type="molecule type" value="Genomic_DNA"/>
</dbReference>
<gene>
    <name evidence="1" type="ORF">SETIT_2G344800v2</name>
</gene>
<sequence length="117" mass="12600">MKQMTRFFGGARSWSSLLPLAVGRARLHLLTARHEVFVPADLGPLAGGQPLEQPVAGTELAQLGLPLLSLLLLGIRLCLLGIRLGLLAYFSDVDVPLRKCLHKTASAVFAGLKNDIF</sequence>
<name>A0A368Q5X1_SETIT</name>